<dbReference type="AlphaFoldDB" id="A0A6H5H0G1"/>
<proteinExistence type="predicted"/>
<organism evidence="1 2">
    <name type="scientific">Nesidiocoris tenuis</name>
    <dbReference type="NCBI Taxonomy" id="355587"/>
    <lineage>
        <taxon>Eukaryota</taxon>
        <taxon>Metazoa</taxon>
        <taxon>Ecdysozoa</taxon>
        <taxon>Arthropoda</taxon>
        <taxon>Hexapoda</taxon>
        <taxon>Insecta</taxon>
        <taxon>Pterygota</taxon>
        <taxon>Neoptera</taxon>
        <taxon>Paraneoptera</taxon>
        <taxon>Hemiptera</taxon>
        <taxon>Heteroptera</taxon>
        <taxon>Panheteroptera</taxon>
        <taxon>Cimicomorpha</taxon>
        <taxon>Miridae</taxon>
        <taxon>Dicyphina</taxon>
        <taxon>Nesidiocoris</taxon>
    </lineage>
</organism>
<keyword evidence="2" id="KW-1185">Reference proteome</keyword>
<evidence type="ECO:0000313" key="1">
    <source>
        <dbReference type="EMBL" id="CAB0010490.1"/>
    </source>
</evidence>
<evidence type="ECO:0000313" key="2">
    <source>
        <dbReference type="Proteomes" id="UP000479000"/>
    </source>
</evidence>
<accession>A0A6H5H0G1</accession>
<reference evidence="1 2" key="1">
    <citation type="submission" date="2020-02" db="EMBL/GenBank/DDBJ databases">
        <authorList>
            <person name="Ferguson B K."/>
        </authorList>
    </citation>
    <scope>NUCLEOTIDE SEQUENCE [LARGE SCALE GENOMIC DNA]</scope>
</reference>
<dbReference type="Proteomes" id="UP000479000">
    <property type="component" value="Unassembled WGS sequence"/>
</dbReference>
<sequence length="438" mass="50445">MAPQSKSSQGTPDLTDRYLKKRRWTRSRACLALPYPGDHTTVLNSISGRTSAVYNANSADESLNIYWYINIKNYNNCLLLFSPPVQRTGALLVSKIISKSDVIASEMHALSSSISNSETYTDLQNSVETFANNVTDYLFLRPQYDFWSTDGDNDAETVKRDVHTILSVIFDCCQDLWTAVDESLTSEKLQIADIERRTNAAVRALFKLCAAHPSNDSLANLRRRMPKETYKISQPTTSQPTKTENGVHMLLCYCQEPPLFTYLAILETLRAKSRAVAASKRHVKVNFRFYQNHIMTKSSNERIYDLKTKCKGLLHLKKRDFENFSVGGRCYTSHYRWPSDLSRRRRPDTTVTGDRHVCNSRHFYHLKHSKNHFLNKCLCVRLWVCPSVVIYDQCLKLFFLPTLTILDPRSSVSLNREQKKIYSCPRHSIKSENKEKVR</sequence>
<dbReference type="InterPro" id="IPR042241">
    <property type="entry name" value="GCP_C_sf"/>
</dbReference>
<dbReference type="Gene3D" id="1.20.120.1900">
    <property type="entry name" value="Gamma-tubulin complex, C-terminal domain"/>
    <property type="match status" value="1"/>
</dbReference>
<name>A0A6H5H0G1_9HEMI</name>
<feature type="non-terminal residue" evidence="1">
    <location>
        <position position="438"/>
    </location>
</feature>
<protein>
    <submittedName>
        <fullName evidence="1">Uncharacterized protein</fullName>
    </submittedName>
</protein>
<gene>
    <name evidence="1" type="ORF">NTEN_LOCUS15534</name>
</gene>
<dbReference type="EMBL" id="CADCXU010023042">
    <property type="protein sequence ID" value="CAB0010490.1"/>
    <property type="molecule type" value="Genomic_DNA"/>
</dbReference>